<dbReference type="Pfam" id="PF11987">
    <property type="entry name" value="IF-2"/>
    <property type="match status" value="1"/>
</dbReference>
<dbReference type="GO" id="GO:0003924">
    <property type="term" value="F:GTPase activity"/>
    <property type="evidence" value="ECO:0007669"/>
    <property type="project" value="InterPro"/>
</dbReference>
<name>A0A1G2FN70_9BACT</name>
<evidence type="ECO:0000256" key="1">
    <source>
        <dbReference type="ARBA" id="ARBA00007733"/>
    </source>
</evidence>
<dbReference type="InterPro" id="IPR053905">
    <property type="entry name" value="EF-G-like_DII"/>
</dbReference>
<evidence type="ECO:0000256" key="5">
    <source>
        <dbReference type="ARBA" id="ARBA00022917"/>
    </source>
</evidence>
<dbReference type="NCBIfam" id="TIGR00231">
    <property type="entry name" value="small_GTP"/>
    <property type="match status" value="1"/>
</dbReference>
<dbReference type="FunFam" id="3.40.50.10050:FF:000001">
    <property type="entry name" value="Translation initiation factor IF-2"/>
    <property type="match status" value="1"/>
</dbReference>
<dbReference type="NCBIfam" id="TIGR00487">
    <property type="entry name" value="IF-2"/>
    <property type="match status" value="1"/>
</dbReference>
<evidence type="ECO:0000256" key="2">
    <source>
        <dbReference type="ARBA" id="ARBA00020675"/>
    </source>
</evidence>
<evidence type="ECO:0000313" key="11">
    <source>
        <dbReference type="Proteomes" id="UP000177126"/>
    </source>
</evidence>
<dbReference type="SUPFAM" id="SSF52540">
    <property type="entry name" value="P-loop containing nucleoside triphosphate hydrolases"/>
    <property type="match status" value="1"/>
</dbReference>
<keyword evidence="5 8" id="KW-0648">Protein biosynthesis</keyword>
<evidence type="ECO:0000256" key="4">
    <source>
        <dbReference type="ARBA" id="ARBA00022741"/>
    </source>
</evidence>
<dbReference type="SUPFAM" id="SSF52156">
    <property type="entry name" value="Initiation factor IF2/eIF5b, domain 3"/>
    <property type="match status" value="1"/>
</dbReference>
<evidence type="ECO:0000256" key="3">
    <source>
        <dbReference type="ARBA" id="ARBA00022540"/>
    </source>
</evidence>
<evidence type="ECO:0000256" key="6">
    <source>
        <dbReference type="ARBA" id="ARBA00023134"/>
    </source>
</evidence>
<dbReference type="InterPro" id="IPR000795">
    <property type="entry name" value="T_Tr_GTP-bd_dom"/>
</dbReference>
<dbReference type="InterPro" id="IPR009000">
    <property type="entry name" value="Transl_B-barrel_sf"/>
</dbReference>
<evidence type="ECO:0000259" key="9">
    <source>
        <dbReference type="PROSITE" id="PS51722"/>
    </source>
</evidence>
<accession>A0A1G2FN70</accession>
<dbReference type="Proteomes" id="UP000177126">
    <property type="component" value="Unassembled WGS sequence"/>
</dbReference>
<dbReference type="FunFam" id="3.40.50.300:FF:000019">
    <property type="entry name" value="Translation initiation factor IF-2"/>
    <property type="match status" value="1"/>
</dbReference>
<keyword evidence="4" id="KW-0547">Nucleotide-binding</keyword>
<keyword evidence="3 8" id="KW-0396">Initiation factor</keyword>
<comment type="similarity">
    <text evidence="1 8">Belongs to the TRAFAC class translation factor GTPase superfamily. Classic translation factor GTPase family. IF-2 subfamily.</text>
</comment>
<dbReference type="InterPro" id="IPR023115">
    <property type="entry name" value="TIF_IF2_dom3"/>
</dbReference>
<dbReference type="SUPFAM" id="SSF50447">
    <property type="entry name" value="Translation proteins"/>
    <property type="match status" value="2"/>
</dbReference>
<dbReference type="CDD" id="cd01887">
    <property type="entry name" value="IF2_eIF5B"/>
    <property type="match status" value="1"/>
</dbReference>
<reference evidence="10 11" key="1">
    <citation type="journal article" date="2016" name="Nat. Commun.">
        <title>Thousands of microbial genomes shed light on interconnected biogeochemical processes in an aquifer system.</title>
        <authorList>
            <person name="Anantharaman K."/>
            <person name="Brown C.T."/>
            <person name="Hug L.A."/>
            <person name="Sharon I."/>
            <person name="Castelle C.J."/>
            <person name="Probst A.J."/>
            <person name="Thomas B.C."/>
            <person name="Singh A."/>
            <person name="Wilkins M.J."/>
            <person name="Karaoz U."/>
            <person name="Brodie E.L."/>
            <person name="Williams K.H."/>
            <person name="Hubbard S.S."/>
            <person name="Banfield J.F."/>
        </authorList>
    </citation>
    <scope>NUCLEOTIDE SEQUENCE [LARGE SCALE GENOMIC DNA]</scope>
</reference>
<dbReference type="PROSITE" id="PS51722">
    <property type="entry name" value="G_TR_2"/>
    <property type="match status" value="1"/>
</dbReference>
<dbReference type="InterPro" id="IPR000178">
    <property type="entry name" value="TF_IF2_bacterial-like"/>
</dbReference>
<comment type="caution">
    <text evidence="10">The sequence shown here is derived from an EMBL/GenBank/DDBJ whole genome shotgun (WGS) entry which is preliminary data.</text>
</comment>
<dbReference type="InterPro" id="IPR015760">
    <property type="entry name" value="TIF_IF2"/>
</dbReference>
<comment type="function">
    <text evidence="8">One of the essential components for the initiation of protein synthesis. Protects formylmethionyl-tRNA from spontaneous hydrolysis and promotes its binding to the 30S ribosomal subunits. Also involved in the hydrolysis of GTP during the formation of the 70S ribosomal complex.</text>
</comment>
<dbReference type="Pfam" id="PF22042">
    <property type="entry name" value="EF-G_D2"/>
    <property type="match status" value="1"/>
</dbReference>
<dbReference type="Gene3D" id="3.40.50.300">
    <property type="entry name" value="P-loop containing nucleotide triphosphate hydrolases"/>
    <property type="match status" value="1"/>
</dbReference>
<dbReference type="Gene3D" id="3.40.50.10050">
    <property type="entry name" value="Translation initiation factor IF- 2, domain 3"/>
    <property type="match status" value="1"/>
</dbReference>
<evidence type="ECO:0000256" key="7">
    <source>
        <dbReference type="NCBIfam" id="TIGR00487"/>
    </source>
</evidence>
<dbReference type="FunFam" id="2.40.30.10:FF:000008">
    <property type="entry name" value="Translation initiation factor IF-2"/>
    <property type="match status" value="1"/>
</dbReference>
<dbReference type="EMBL" id="MHNF01000053">
    <property type="protein sequence ID" value="OGZ39564.1"/>
    <property type="molecule type" value="Genomic_DNA"/>
</dbReference>
<dbReference type="GO" id="GO:0003743">
    <property type="term" value="F:translation initiation factor activity"/>
    <property type="evidence" value="ECO:0007669"/>
    <property type="project" value="UniProtKB-UniRule"/>
</dbReference>
<dbReference type="AlphaFoldDB" id="A0A1G2FN70"/>
<dbReference type="GO" id="GO:0005737">
    <property type="term" value="C:cytoplasm"/>
    <property type="evidence" value="ECO:0007669"/>
    <property type="project" value="UniProtKB-UniRule"/>
</dbReference>
<evidence type="ECO:0000256" key="8">
    <source>
        <dbReference type="RuleBase" id="RU000644"/>
    </source>
</evidence>
<protein>
    <recommendedName>
        <fullName evidence="2 7">Translation initiation factor IF-2</fullName>
    </recommendedName>
</protein>
<dbReference type="GO" id="GO:0005525">
    <property type="term" value="F:GTP binding"/>
    <property type="evidence" value="ECO:0007669"/>
    <property type="project" value="UniProtKB-KW"/>
</dbReference>
<dbReference type="PANTHER" id="PTHR43381">
    <property type="entry name" value="TRANSLATION INITIATION FACTOR IF-2-RELATED"/>
    <property type="match status" value="1"/>
</dbReference>
<dbReference type="InterPro" id="IPR005225">
    <property type="entry name" value="Small_GTP-bd"/>
</dbReference>
<dbReference type="InterPro" id="IPR036925">
    <property type="entry name" value="TIF_IF2_dom3_sf"/>
</dbReference>
<proteinExistence type="inferred from homology"/>
<dbReference type="PANTHER" id="PTHR43381:SF5">
    <property type="entry name" value="TR-TYPE G DOMAIN-CONTAINING PROTEIN"/>
    <property type="match status" value="1"/>
</dbReference>
<dbReference type="Pfam" id="PF00009">
    <property type="entry name" value="GTP_EFTU"/>
    <property type="match status" value="1"/>
</dbReference>
<sequence length="502" mass="54711">MKKNASENGKSRPPIVVILGHVDHGKTSILDYIRQSKVAEKESGGITQHIGAYQIDHNGKLITFIDTPGHEAFSAMRSRGAKVADIAVLVVAAEEGVKPQTKEAIEVILRQNMPLIVAINKMDKPNVLPDKVKKELADNNVLVESLGGEVPAVFTSTKTGLGIDELLEMILLIAEMNNFIGDANAPAHGVIIESRMDARRGVTATLLVKGGTLTNKDIVAAESTYGQIKTMENFLGEALEKAGPSTPVLISGFGAVPPVGETWQAMNSIDEARTKIAVKGPQEKQKRESAEILNVAEGQKVFNFIVKADVFGSLEAIREVIKSVPQSEVLLRVLKAEVGNIGENDLKLAESAKAKVYGFRVKCPSNIQELADRRGVKVGCSSIIYELIQTIRHDASRFLTPEVVRQKLGQLKILEIFKVNGQQQIIGGKVASGQIERGAMADILRDKEFIGTGKIVQLQQNKKDTTEVGKDRECGIMLESKDLADKGDILEVYREEKKKREL</sequence>
<organism evidence="10 11">
    <name type="scientific">Candidatus Portnoybacteria bacterium RIFCSPLOWO2_02_FULL_39_11</name>
    <dbReference type="NCBI Taxonomy" id="1802001"/>
    <lineage>
        <taxon>Bacteria</taxon>
        <taxon>Candidatus Portnoyibacteriota</taxon>
    </lineage>
</organism>
<keyword evidence="6" id="KW-0342">GTP-binding</keyword>
<feature type="domain" description="Tr-type G" evidence="9">
    <location>
        <begin position="11"/>
        <end position="179"/>
    </location>
</feature>
<gene>
    <name evidence="10" type="ORF">A3B04_02155</name>
</gene>
<dbReference type="Gene3D" id="2.40.30.10">
    <property type="entry name" value="Translation factors"/>
    <property type="match status" value="2"/>
</dbReference>
<evidence type="ECO:0000313" key="10">
    <source>
        <dbReference type="EMBL" id="OGZ39564.1"/>
    </source>
</evidence>
<dbReference type="InterPro" id="IPR027417">
    <property type="entry name" value="P-loop_NTPase"/>
</dbReference>